<keyword evidence="1" id="KW-0472">Membrane</keyword>
<proteinExistence type="predicted"/>
<gene>
    <name evidence="2" type="ORF">RF11_01515</name>
</gene>
<organism evidence="2 3">
    <name type="scientific">Thelohanellus kitauei</name>
    <name type="common">Myxosporean</name>
    <dbReference type="NCBI Taxonomy" id="669202"/>
    <lineage>
        <taxon>Eukaryota</taxon>
        <taxon>Metazoa</taxon>
        <taxon>Cnidaria</taxon>
        <taxon>Myxozoa</taxon>
        <taxon>Myxosporea</taxon>
        <taxon>Bivalvulida</taxon>
        <taxon>Platysporina</taxon>
        <taxon>Myxobolidae</taxon>
        <taxon>Thelohanellus</taxon>
    </lineage>
</organism>
<dbReference type="Proteomes" id="UP000031668">
    <property type="component" value="Unassembled WGS sequence"/>
</dbReference>
<dbReference type="AlphaFoldDB" id="A0A0C2JI06"/>
<evidence type="ECO:0000313" key="2">
    <source>
        <dbReference type="EMBL" id="KII68953.1"/>
    </source>
</evidence>
<accession>A0A0C2JI06</accession>
<dbReference type="EMBL" id="JWZT01002658">
    <property type="protein sequence ID" value="KII68953.1"/>
    <property type="molecule type" value="Genomic_DNA"/>
</dbReference>
<reference evidence="2 3" key="1">
    <citation type="journal article" date="2014" name="Genome Biol. Evol.">
        <title>The genome of the myxosporean Thelohanellus kitauei shows adaptations to nutrient acquisition within its fish host.</title>
        <authorList>
            <person name="Yang Y."/>
            <person name="Xiong J."/>
            <person name="Zhou Z."/>
            <person name="Huo F."/>
            <person name="Miao W."/>
            <person name="Ran C."/>
            <person name="Liu Y."/>
            <person name="Zhang J."/>
            <person name="Feng J."/>
            <person name="Wang M."/>
            <person name="Wang M."/>
            <person name="Wang L."/>
            <person name="Yao B."/>
        </authorList>
    </citation>
    <scope>NUCLEOTIDE SEQUENCE [LARGE SCALE GENOMIC DNA]</scope>
    <source>
        <strain evidence="2">Wuqing</strain>
    </source>
</reference>
<comment type="caution">
    <text evidence="2">The sequence shown here is derived from an EMBL/GenBank/DDBJ whole genome shotgun (WGS) entry which is preliminary data.</text>
</comment>
<evidence type="ECO:0000256" key="1">
    <source>
        <dbReference type="SAM" id="Phobius"/>
    </source>
</evidence>
<protein>
    <submittedName>
        <fullName evidence="2">Uncharacterized protein</fullName>
    </submittedName>
</protein>
<feature type="transmembrane region" description="Helical" evidence="1">
    <location>
        <begin position="201"/>
        <end position="226"/>
    </location>
</feature>
<keyword evidence="1" id="KW-0812">Transmembrane</keyword>
<sequence length="247" mass="28270">MIVIIFPQSSENTVVDFPSNNPIHRLTIVGNYTASCNWKSFVGEFSEDDDESRYSQSVQIQTYTSNWVTKYITLSLFFDLETHEKYYAFKNLGVDMKILDPPAVRLPGIPRITGKVDYNYRNREEYYISKRQTNCSYYNIQITLPEKNEIECSFLLNFTSLSFEFLEAETSECIKGGISDYSTKSTTTTKSKPIVASNKKVVYMIVGLSISIIVILSILGVVAMVYKKKFINLNFPIEHNVSAEKKI</sequence>
<keyword evidence="3" id="KW-1185">Reference proteome</keyword>
<evidence type="ECO:0000313" key="3">
    <source>
        <dbReference type="Proteomes" id="UP000031668"/>
    </source>
</evidence>
<name>A0A0C2JI06_THEKT</name>
<keyword evidence="1" id="KW-1133">Transmembrane helix</keyword>